<name>A0ABD3R8D4_9STRA</name>
<evidence type="ECO:0000256" key="7">
    <source>
        <dbReference type="ARBA" id="ARBA00049790"/>
    </source>
</evidence>
<accession>A0ABD3R8D4</accession>
<dbReference type="EMBL" id="JALLPB020000421">
    <property type="protein sequence ID" value="KAL3809277.1"/>
    <property type="molecule type" value="Genomic_DNA"/>
</dbReference>
<proteinExistence type="inferred from homology"/>
<evidence type="ECO:0000313" key="10">
    <source>
        <dbReference type="Proteomes" id="UP001530377"/>
    </source>
</evidence>
<dbReference type="PANTHER" id="PTHR14741">
    <property type="entry name" value="S-ADENOSYLMETHIONINE-DEPENDENT METHYLTRANSFERASE RELATED"/>
    <property type="match status" value="1"/>
</dbReference>
<dbReference type="Gene3D" id="3.40.50.150">
    <property type="entry name" value="Vaccinia Virus protein VP39"/>
    <property type="match status" value="1"/>
</dbReference>
<dbReference type="Pfam" id="PF09445">
    <property type="entry name" value="Methyltransf_15"/>
    <property type="match status" value="1"/>
</dbReference>
<feature type="compositionally biased region" description="Pro residues" evidence="8">
    <location>
        <begin position="261"/>
        <end position="277"/>
    </location>
</feature>
<evidence type="ECO:0000256" key="3">
    <source>
        <dbReference type="ARBA" id="ARBA00047418"/>
    </source>
</evidence>
<keyword evidence="10" id="KW-1185">Reference proteome</keyword>
<comment type="caution">
    <text evidence="9">The sequence shown here is derived from an EMBL/GenBank/DDBJ whole genome shotgun (WGS) entry which is preliminary data.</text>
</comment>
<dbReference type="InterPro" id="IPR029063">
    <property type="entry name" value="SAM-dependent_MTases_sf"/>
</dbReference>
<feature type="region of interest" description="Disordered" evidence="8">
    <location>
        <begin position="166"/>
        <end position="197"/>
    </location>
</feature>
<evidence type="ECO:0000313" key="9">
    <source>
        <dbReference type="EMBL" id="KAL3809277.1"/>
    </source>
</evidence>
<feature type="compositionally biased region" description="Low complexity" evidence="8">
    <location>
        <begin position="169"/>
        <end position="178"/>
    </location>
</feature>
<feature type="compositionally biased region" description="Basic residues" evidence="8">
    <location>
        <begin position="25"/>
        <end position="40"/>
    </location>
</feature>
<gene>
    <name evidence="9" type="ORF">ACHAXA_001654</name>
</gene>
<comment type="catalytic activity">
    <reaction evidence="5">
        <text>a 5'-end (N(2),N(7)-dimethyl 5'-triphosphoguanosine)-ribonucleoside in snRNA + S-adenosyl-L-methionine = a 5'-end (N(2),N(2),N(7)-trimethyl 5'-triphosphoguanosine)-ribonucleoside in snRNA + S-adenosyl-L-homocysteine + H(+)</text>
        <dbReference type="Rhea" id="RHEA:78479"/>
        <dbReference type="Rhea" id="RHEA-COMP:19087"/>
        <dbReference type="Rhea" id="RHEA-COMP:19089"/>
        <dbReference type="ChEBI" id="CHEBI:15378"/>
        <dbReference type="ChEBI" id="CHEBI:57856"/>
        <dbReference type="ChEBI" id="CHEBI:59789"/>
        <dbReference type="ChEBI" id="CHEBI:167623"/>
        <dbReference type="ChEBI" id="CHEBI:172880"/>
    </reaction>
    <physiologicalReaction direction="left-to-right" evidence="5">
        <dbReference type="Rhea" id="RHEA:78480"/>
    </physiologicalReaction>
</comment>
<dbReference type="InterPro" id="IPR019012">
    <property type="entry name" value="RNA_cap_Gua-N2-MeTrfase"/>
</dbReference>
<evidence type="ECO:0000256" key="4">
    <source>
        <dbReference type="ARBA" id="ARBA00048740"/>
    </source>
</evidence>
<evidence type="ECO:0000256" key="6">
    <source>
        <dbReference type="ARBA" id="ARBA00049075"/>
    </source>
</evidence>
<feature type="region of interest" description="Disordered" evidence="8">
    <location>
        <begin position="296"/>
        <end position="321"/>
    </location>
</feature>
<evidence type="ECO:0000256" key="5">
    <source>
        <dbReference type="ARBA" id="ARBA00048763"/>
    </source>
</evidence>
<comment type="similarity">
    <text evidence="2">Belongs to the methyltransferase superfamily. Trimethylguanosine synthase family.</text>
</comment>
<dbReference type="AlphaFoldDB" id="A0ABD3R8D4"/>
<dbReference type="CDD" id="cd02440">
    <property type="entry name" value="AdoMet_MTases"/>
    <property type="match status" value="1"/>
</dbReference>
<evidence type="ECO:0000256" key="2">
    <source>
        <dbReference type="ARBA" id="ARBA00025783"/>
    </source>
</evidence>
<comment type="catalytic activity">
    <reaction evidence="3">
        <text>a 5'-end (N(2),N(7)-dimethyl 5'-triphosphoguanosine)-ribonucleoside in snoRNA + S-adenosyl-L-methionine = a 5'-end (N(2),N(2),N(7)-trimethyl 5'-triphosphoguanosine)-ribonucleoside in snoRNA + S-adenosyl-L-homocysteine + H(+)</text>
        <dbReference type="Rhea" id="RHEA:78507"/>
        <dbReference type="Rhea" id="RHEA-COMP:19088"/>
        <dbReference type="Rhea" id="RHEA-COMP:19090"/>
        <dbReference type="ChEBI" id="CHEBI:15378"/>
        <dbReference type="ChEBI" id="CHEBI:57856"/>
        <dbReference type="ChEBI" id="CHEBI:59789"/>
        <dbReference type="ChEBI" id="CHEBI:167623"/>
        <dbReference type="ChEBI" id="CHEBI:172880"/>
    </reaction>
    <physiologicalReaction direction="left-to-right" evidence="3">
        <dbReference type="Rhea" id="RHEA:78508"/>
    </physiologicalReaction>
</comment>
<dbReference type="PANTHER" id="PTHR14741:SF32">
    <property type="entry name" value="TRIMETHYLGUANOSINE SYNTHASE"/>
    <property type="match status" value="1"/>
</dbReference>
<reference evidence="9 10" key="1">
    <citation type="submission" date="2024-10" db="EMBL/GenBank/DDBJ databases">
        <title>Updated reference genomes for cyclostephanoid diatoms.</title>
        <authorList>
            <person name="Roberts W.R."/>
            <person name="Alverson A.J."/>
        </authorList>
    </citation>
    <scope>NUCLEOTIDE SEQUENCE [LARGE SCALE GENOMIC DNA]</scope>
    <source>
        <strain evidence="9 10">AJA228-03</strain>
    </source>
</reference>
<feature type="region of interest" description="Disordered" evidence="8">
    <location>
        <begin position="402"/>
        <end position="429"/>
    </location>
</feature>
<evidence type="ECO:0000256" key="1">
    <source>
        <dbReference type="ARBA" id="ARBA00018517"/>
    </source>
</evidence>
<organism evidence="9 10">
    <name type="scientific">Cyclostephanos tholiformis</name>
    <dbReference type="NCBI Taxonomy" id="382380"/>
    <lineage>
        <taxon>Eukaryota</taxon>
        <taxon>Sar</taxon>
        <taxon>Stramenopiles</taxon>
        <taxon>Ochrophyta</taxon>
        <taxon>Bacillariophyta</taxon>
        <taxon>Coscinodiscophyceae</taxon>
        <taxon>Thalassiosirophycidae</taxon>
        <taxon>Stephanodiscales</taxon>
        <taxon>Stephanodiscaceae</taxon>
        <taxon>Cyclostephanos</taxon>
    </lineage>
</organism>
<feature type="region of interest" description="Disordered" evidence="8">
    <location>
        <begin position="336"/>
        <end position="362"/>
    </location>
</feature>
<feature type="region of interest" description="Disordered" evidence="8">
    <location>
        <begin position="78"/>
        <end position="97"/>
    </location>
</feature>
<feature type="region of interest" description="Disordered" evidence="8">
    <location>
        <begin position="1"/>
        <end position="47"/>
    </location>
</feature>
<comment type="catalytic activity">
    <reaction evidence="6">
        <text>a 5'-end (N(7)-methyl 5'-triphosphoguanosine)-ribonucleoside in snRNA + S-adenosyl-L-methionine = a 5'-end (N(2),N(7)-dimethyl 5'-triphosphoguanosine)-ribonucleoside in snRNA + S-adenosyl-L-homocysteine + H(+)</text>
        <dbReference type="Rhea" id="RHEA:78471"/>
        <dbReference type="Rhea" id="RHEA-COMP:19085"/>
        <dbReference type="Rhea" id="RHEA-COMP:19087"/>
        <dbReference type="ChEBI" id="CHEBI:15378"/>
        <dbReference type="ChEBI" id="CHEBI:57856"/>
        <dbReference type="ChEBI" id="CHEBI:59789"/>
        <dbReference type="ChEBI" id="CHEBI:156461"/>
        <dbReference type="ChEBI" id="CHEBI:172880"/>
    </reaction>
    <physiologicalReaction direction="left-to-right" evidence="6">
        <dbReference type="Rhea" id="RHEA:78472"/>
    </physiologicalReaction>
</comment>
<protein>
    <recommendedName>
        <fullName evidence="1">Trimethylguanosine synthase</fullName>
    </recommendedName>
    <alternativeName>
        <fullName evidence="7">Cap-specific guanine-N(2) methyltransferase</fullName>
    </alternativeName>
</protein>
<sequence>MASNNNVVVRDSPRRVMGEGDAGGRNRHHHNHHHHHHHTPPRGGGGGGAVADMTLICHRVDLFDDFVPGASVAVDDVDDDEETMTSLPPSSTTTGGGGIRGGVAVRCLGLDGGCACRAAPCSFCHTVMMDDDVDHVDRVDDDIHNRLERGRGGGIHPNLALLFGGGFGTTTTSSSNGARGKREEGGEKRPSGGGLKNARRSMIIDPIFARNHGLLVVEGEHQTTTTTMRYRPPPAGQYGYSPPLMALPEFFVDDGRRDLRPPPPIPSPFPPPVPSTVPPPLPQVTTNVARCADNCYGGNAGRTEQEEEGGEEEEEEEEDGNAGLESFFDDFKLASSAPPADAIRGPPPSLSTRPPVEDDGRIAVLRSPLKTVVTKDTTLDDGDCHPDAASYRRTNICPCERRRQRDASSMATRPPRWRKNEPNPHDPSVVQDKYWAQRRRLFSRFDDGILLDPEGWFSVTPEVVAAHVASRFADFSYRSTSRRRDGYNYDDEDDHAKREPMVVLDAFCGCGGNAIAFARLPPSAVSLVVCVDIDRSKLRMAARNASIYNVSPDRIVFVEANSVALMERCYRDGTLIAELPPPGGSSARHLPRETCDGFAIGGTDILVDHARRIDAVFMDPPWGGVDYGASGRDGYDLSRDMRIRGCEVGCVGFPPTPEVDGLQLLRIAAAAVRTRFVAYDLPRNANKRSVARAALEAGYEGNCKLEEHYLNGRLKTVTGYFGQDFRYLLDFNKYQEGVGTHEDQSDGGMMNNGN</sequence>
<feature type="region of interest" description="Disordered" evidence="8">
    <location>
        <begin position="254"/>
        <end position="277"/>
    </location>
</feature>
<feature type="compositionally biased region" description="Acidic residues" evidence="8">
    <location>
        <begin position="305"/>
        <end position="320"/>
    </location>
</feature>
<feature type="compositionally biased region" description="Basic and acidic residues" evidence="8">
    <location>
        <begin position="180"/>
        <end position="190"/>
    </location>
</feature>
<comment type="catalytic activity">
    <reaction evidence="4">
        <text>a 5'-end (N(7)-methyl 5'-triphosphoguanosine)-ribonucleoside in snoRNA + S-adenosyl-L-methionine = a 5'-end (N(2),N(7)-dimethyl 5'-triphosphoguanosine)-ribonucleoside in snoRNA + S-adenosyl-L-homocysteine + H(+)</text>
        <dbReference type="Rhea" id="RHEA:78475"/>
        <dbReference type="Rhea" id="RHEA-COMP:19086"/>
        <dbReference type="Rhea" id="RHEA-COMP:19088"/>
        <dbReference type="ChEBI" id="CHEBI:15378"/>
        <dbReference type="ChEBI" id="CHEBI:57856"/>
        <dbReference type="ChEBI" id="CHEBI:59789"/>
        <dbReference type="ChEBI" id="CHEBI:156461"/>
        <dbReference type="ChEBI" id="CHEBI:172880"/>
    </reaction>
    <physiologicalReaction direction="left-to-right" evidence="4">
        <dbReference type="Rhea" id="RHEA:78476"/>
    </physiologicalReaction>
</comment>
<feature type="compositionally biased region" description="Basic and acidic residues" evidence="8">
    <location>
        <begin position="11"/>
        <end position="24"/>
    </location>
</feature>
<evidence type="ECO:0000256" key="8">
    <source>
        <dbReference type="SAM" id="MobiDB-lite"/>
    </source>
</evidence>
<dbReference type="Proteomes" id="UP001530377">
    <property type="component" value="Unassembled WGS sequence"/>
</dbReference>
<dbReference type="SUPFAM" id="SSF53335">
    <property type="entry name" value="S-adenosyl-L-methionine-dependent methyltransferases"/>
    <property type="match status" value="1"/>
</dbReference>